<dbReference type="Proteomes" id="UP000410492">
    <property type="component" value="Unassembled WGS sequence"/>
</dbReference>
<sequence length="67" mass="7217">MSSSPLMTQFFTSAADESNPRHDQSATSAKSRHPLQTLPFYYLLSLGTACAASEHQRAPLLPAPAVN</sequence>
<accession>A0A653D9N8</accession>
<dbReference type="EMBL" id="CAACVG010010871">
    <property type="protein sequence ID" value="VEN56880.1"/>
    <property type="molecule type" value="Genomic_DNA"/>
</dbReference>
<name>A0A653D9N8_CALMS</name>
<feature type="non-terminal residue" evidence="2">
    <location>
        <position position="67"/>
    </location>
</feature>
<evidence type="ECO:0000313" key="2">
    <source>
        <dbReference type="EMBL" id="VEN56880.1"/>
    </source>
</evidence>
<protein>
    <submittedName>
        <fullName evidence="2">Uncharacterized protein</fullName>
    </submittedName>
</protein>
<feature type="compositionally biased region" description="Polar residues" evidence="1">
    <location>
        <begin position="1"/>
        <end position="16"/>
    </location>
</feature>
<feature type="region of interest" description="Disordered" evidence="1">
    <location>
        <begin position="1"/>
        <end position="31"/>
    </location>
</feature>
<proteinExistence type="predicted"/>
<evidence type="ECO:0000256" key="1">
    <source>
        <dbReference type="SAM" id="MobiDB-lite"/>
    </source>
</evidence>
<dbReference type="AlphaFoldDB" id="A0A653D9N8"/>
<dbReference type="OrthoDB" id="2014905at2759"/>
<organism evidence="2 3">
    <name type="scientific">Callosobruchus maculatus</name>
    <name type="common">Southern cowpea weevil</name>
    <name type="synonym">Pulse bruchid</name>
    <dbReference type="NCBI Taxonomy" id="64391"/>
    <lineage>
        <taxon>Eukaryota</taxon>
        <taxon>Metazoa</taxon>
        <taxon>Ecdysozoa</taxon>
        <taxon>Arthropoda</taxon>
        <taxon>Hexapoda</taxon>
        <taxon>Insecta</taxon>
        <taxon>Pterygota</taxon>
        <taxon>Neoptera</taxon>
        <taxon>Endopterygota</taxon>
        <taxon>Coleoptera</taxon>
        <taxon>Polyphaga</taxon>
        <taxon>Cucujiformia</taxon>
        <taxon>Chrysomeloidea</taxon>
        <taxon>Chrysomelidae</taxon>
        <taxon>Bruchinae</taxon>
        <taxon>Bruchini</taxon>
        <taxon>Callosobruchus</taxon>
    </lineage>
</organism>
<keyword evidence="3" id="KW-1185">Reference proteome</keyword>
<gene>
    <name evidence="2" type="ORF">CALMAC_LOCUS15658</name>
</gene>
<evidence type="ECO:0000313" key="3">
    <source>
        <dbReference type="Proteomes" id="UP000410492"/>
    </source>
</evidence>
<reference evidence="2 3" key="1">
    <citation type="submission" date="2019-01" db="EMBL/GenBank/DDBJ databases">
        <authorList>
            <person name="Sayadi A."/>
        </authorList>
    </citation>
    <scope>NUCLEOTIDE SEQUENCE [LARGE SCALE GENOMIC DNA]</scope>
</reference>